<accession>A0ABU8N2E9</accession>
<dbReference type="Proteomes" id="UP001370100">
    <property type="component" value="Unassembled WGS sequence"/>
</dbReference>
<evidence type="ECO:0000313" key="1">
    <source>
        <dbReference type="EMBL" id="MEJ2886140.1"/>
    </source>
</evidence>
<gene>
    <name evidence="1" type="ORF">WCD41_06725</name>
</gene>
<reference evidence="1 2" key="1">
    <citation type="submission" date="2024-03" db="EMBL/GenBank/DDBJ databases">
        <title>Actinomycetospora sp. OC33-EN06, a novel actinomycete isolated from wild orchid (Aerides multiflora).</title>
        <authorList>
            <person name="Suriyachadkun C."/>
        </authorList>
    </citation>
    <scope>NUCLEOTIDE SEQUENCE [LARGE SCALE GENOMIC DNA]</scope>
    <source>
        <strain evidence="1 2">OC33-EN06</strain>
    </source>
</reference>
<protein>
    <submittedName>
        <fullName evidence="1">Uncharacterized protein</fullName>
    </submittedName>
</protein>
<proteinExistence type="predicted"/>
<keyword evidence="2" id="KW-1185">Reference proteome</keyword>
<sequence>MKDLAAAVDEAMLPALEDWLRGVLAVERAYEPDPPTVIRKMAENGLTDPELE</sequence>
<dbReference type="RefSeq" id="WP_337712628.1">
    <property type="nucleotide sequence ID" value="NZ_JBBEGL010000002.1"/>
</dbReference>
<dbReference type="EMBL" id="JBBEGL010000002">
    <property type="protein sequence ID" value="MEJ2886140.1"/>
    <property type="molecule type" value="Genomic_DNA"/>
</dbReference>
<comment type="caution">
    <text evidence="1">The sequence shown here is derived from an EMBL/GenBank/DDBJ whole genome shotgun (WGS) entry which is preliminary data.</text>
</comment>
<evidence type="ECO:0000313" key="2">
    <source>
        <dbReference type="Proteomes" id="UP001370100"/>
    </source>
</evidence>
<organism evidence="1 2">
    <name type="scientific">Actinomycetospora aeridis</name>
    <dbReference type="NCBI Taxonomy" id="3129231"/>
    <lineage>
        <taxon>Bacteria</taxon>
        <taxon>Bacillati</taxon>
        <taxon>Actinomycetota</taxon>
        <taxon>Actinomycetes</taxon>
        <taxon>Pseudonocardiales</taxon>
        <taxon>Pseudonocardiaceae</taxon>
        <taxon>Actinomycetospora</taxon>
    </lineage>
</organism>
<name>A0ABU8N2E9_9PSEU</name>